<dbReference type="RefSeq" id="WP_091619465.1">
    <property type="nucleotide sequence ID" value="NZ_FOEF01000010.1"/>
</dbReference>
<feature type="region of interest" description="Disordered" evidence="2">
    <location>
        <begin position="450"/>
        <end position="483"/>
    </location>
</feature>
<dbReference type="InterPro" id="IPR027381">
    <property type="entry name" value="LytR/CpsA/Psr_C"/>
</dbReference>
<dbReference type="OrthoDB" id="9782542at2"/>
<comment type="similarity">
    <text evidence="1">Belongs to the LytR/CpsA/Psr (LCP) family.</text>
</comment>
<dbReference type="Gene3D" id="3.30.70.2390">
    <property type="match status" value="1"/>
</dbReference>
<feature type="domain" description="LytR/CpsA/Psr regulator C-terminal" evidence="4">
    <location>
        <begin position="362"/>
        <end position="444"/>
    </location>
</feature>
<feature type="domain" description="Cell envelope-related transcriptional attenuator" evidence="3">
    <location>
        <begin position="92"/>
        <end position="259"/>
    </location>
</feature>
<proteinExistence type="inferred from homology"/>
<dbReference type="STRING" id="394193.SAMN04489732_110152"/>
<evidence type="ECO:0000259" key="3">
    <source>
        <dbReference type="Pfam" id="PF03816"/>
    </source>
</evidence>
<protein>
    <submittedName>
        <fullName evidence="5">Cell envelope-related function transcriptional attenuator common domain-containing protein</fullName>
    </submittedName>
</protein>
<dbReference type="Pfam" id="PF03816">
    <property type="entry name" value="LytR_cpsA_psr"/>
    <property type="match status" value="1"/>
</dbReference>
<accession>A0A1H8Y1D5</accession>
<keyword evidence="6" id="KW-1185">Reference proteome</keyword>
<dbReference type="NCBIfam" id="TIGR00350">
    <property type="entry name" value="lytR_cpsA_psr"/>
    <property type="match status" value="1"/>
</dbReference>
<evidence type="ECO:0000259" key="4">
    <source>
        <dbReference type="Pfam" id="PF13399"/>
    </source>
</evidence>
<gene>
    <name evidence="5" type="ORF">SAMN04489732_110152</name>
</gene>
<dbReference type="EMBL" id="FOEF01000010">
    <property type="protein sequence ID" value="SEP45965.1"/>
    <property type="molecule type" value="Genomic_DNA"/>
</dbReference>
<reference evidence="5 6" key="1">
    <citation type="submission" date="2016-10" db="EMBL/GenBank/DDBJ databases">
        <authorList>
            <person name="de Groot N.N."/>
        </authorList>
    </citation>
    <scope>NUCLEOTIDE SEQUENCE [LARGE SCALE GENOMIC DNA]</scope>
    <source>
        <strain evidence="5 6">DSM 44993</strain>
    </source>
</reference>
<dbReference type="PANTHER" id="PTHR33392">
    <property type="entry name" value="POLYISOPRENYL-TEICHOIC ACID--PEPTIDOGLYCAN TEICHOIC ACID TRANSFERASE TAGU"/>
    <property type="match status" value="1"/>
</dbReference>
<dbReference type="Pfam" id="PF13399">
    <property type="entry name" value="LytR_C"/>
    <property type="match status" value="1"/>
</dbReference>
<evidence type="ECO:0000313" key="5">
    <source>
        <dbReference type="EMBL" id="SEP45965.1"/>
    </source>
</evidence>
<evidence type="ECO:0000313" key="6">
    <source>
        <dbReference type="Proteomes" id="UP000198582"/>
    </source>
</evidence>
<sequence length="483" mass="49144">MRIAGKIAVSALALVTFAGTAYGYSTLSSLDEVTRSDVLGGGAPTTPGEQPADGSLDILLVGRDSRDDMQGNPLPKNVLEELRAGPNGDDLTDTLIVLRIPNGQESIKAFSIPRDSYVQMAGGPDKINSAFGKAKAAEASRLRAAGETDKDKIREASLTAGRRATRQAVEDLTGVTIDHFAEVNLLSFYDISNAVGGVPVCLKEATKDEDSGANFPKGPQKVSGADALAFVRQRKNLPRSDLDRVVRQQVFLASLAHEVLSAGTLTDPGKLGALIDAVKKSVVIDSSWNLLDFVGQLHGITGGGIQFSTIPVANPDYRYNRQHPTWTAVQVDPAQVKAFAAGLIGAPPAAAPPGAPAGQGPTVDVSNAGDASGLAARVAAALKDKGFTPGQTGNAPARRTSVVRYGADLAAQGAQVAKLLGGLTTAESADVPAGHIQVILGQVYSGPGAAAGGGDGQGAADSGGGAAGASDAPISSAGENCVD</sequence>
<organism evidence="5 6">
    <name type="scientific">Amycolatopsis saalfeldensis</name>
    <dbReference type="NCBI Taxonomy" id="394193"/>
    <lineage>
        <taxon>Bacteria</taxon>
        <taxon>Bacillati</taxon>
        <taxon>Actinomycetota</taxon>
        <taxon>Actinomycetes</taxon>
        <taxon>Pseudonocardiales</taxon>
        <taxon>Pseudonocardiaceae</taxon>
        <taxon>Amycolatopsis</taxon>
    </lineage>
</organism>
<evidence type="ECO:0000256" key="1">
    <source>
        <dbReference type="ARBA" id="ARBA00006068"/>
    </source>
</evidence>
<feature type="compositionally biased region" description="Gly residues" evidence="2">
    <location>
        <begin position="450"/>
        <end position="467"/>
    </location>
</feature>
<evidence type="ECO:0000256" key="2">
    <source>
        <dbReference type="SAM" id="MobiDB-lite"/>
    </source>
</evidence>
<feature type="compositionally biased region" description="Low complexity" evidence="2">
    <location>
        <begin position="468"/>
        <end position="483"/>
    </location>
</feature>
<dbReference type="Gene3D" id="3.40.630.190">
    <property type="entry name" value="LCP protein"/>
    <property type="match status" value="1"/>
</dbReference>
<dbReference type="InterPro" id="IPR050922">
    <property type="entry name" value="LytR/CpsA/Psr_CW_biosynth"/>
</dbReference>
<dbReference type="PANTHER" id="PTHR33392:SF6">
    <property type="entry name" value="POLYISOPRENYL-TEICHOIC ACID--PEPTIDOGLYCAN TEICHOIC ACID TRANSFERASE TAGU"/>
    <property type="match status" value="1"/>
</dbReference>
<dbReference type="InterPro" id="IPR004474">
    <property type="entry name" value="LytR_CpsA_psr"/>
</dbReference>
<dbReference type="AlphaFoldDB" id="A0A1H8Y1D5"/>
<name>A0A1H8Y1D5_9PSEU</name>
<dbReference type="Proteomes" id="UP000198582">
    <property type="component" value="Unassembled WGS sequence"/>
</dbReference>